<dbReference type="GO" id="GO:0030288">
    <property type="term" value="C:outer membrane-bounded periplasmic space"/>
    <property type="evidence" value="ECO:0007669"/>
    <property type="project" value="InterPro"/>
</dbReference>
<gene>
    <name evidence="3" type="ORF">JKP34_12290</name>
</gene>
<dbReference type="GO" id="GO:0055085">
    <property type="term" value="P:transmembrane transport"/>
    <property type="evidence" value="ECO:0007669"/>
    <property type="project" value="InterPro"/>
</dbReference>
<dbReference type="SUPFAM" id="SSF74653">
    <property type="entry name" value="TolA/TonB C-terminal domain"/>
    <property type="match status" value="1"/>
</dbReference>
<comment type="caution">
    <text evidence="3">The sequence shown here is derived from an EMBL/GenBank/DDBJ whole genome shotgun (WGS) entry which is preliminary data.</text>
</comment>
<dbReference type="Gene3D" id="3.30.1150.10">
    <property type="match status" value="1"/>
</dbReference>
<evidence type="ECO:0000313" key="3">
    <source>
        <dbReference type="EMBL" id="MBL0766036.1"/>
    </source>
</evidence>
<evidence type="ECO:0000313" key="4">
    <source>
        <dbReference type="Proteomes" id="UP000642920"/>
    </source>
</evidence>
<dbReference type="PANTHER" id="PTHR33446">
    <property type="entry name" value="PROTEIN TONB-RELATED"/>
    <property type="match status" value="1"/>
</dbReference>
<organism evidence="3 4">
    <name type="scientific">Marivirga atlantica</name>
    <dbReference type="NCBI Taxonomy" id="1548457"/>
    <lineage>
        <taxon>Bacteria</taxon>
        <taxon>Pseudomonadati</taxon>
        <taxon>Bacteroidota</taxon>
        <taxon>Cytophagia</taxon>
        <taxon>Cytophagales</taxon>
        <taxon>Marivirgaceae</taxon>
        <taxon>Marivirga</taxon>
    </lineage>
</organism>
<dbReference type="InterPro" id="IPR037682">
    <property type="entry name" value="TonB_C"/>
</dbReference>
<dbReference type="AlphaFoldDB" id="A0A937AFZ4"/>
<evidence type="ECO:0000259" key="2">
    <source>
        <dbReference type="PROSITE" id="PS52015"/>
    </source>
</evidence>
<feature type="transmembrane region" description="Helical" evidence="1">
    <location>
        <begin position="16"/>
        <end position="34"/>
    </location>
</feature>
<keyword evidence="1" id="KW-1133">Transmembrane helix</keyword>
<dbReference type="PANTHER" id="PTHR33446:SF2">
    <property type="entry name" value="PROTEIN TONB"/>
    <property type="match status" value="1"/>
</dbReference>
<protein>
    <submittedName>
        <fullName evidence="3">Energy transducer TonB</fullName>
    </submittedName>
</protein>
<accession>A0A937AFZ4</accession>
<keyword evidence="1" id="KW-0472">Membrane</keyword>
<keyword evidence="1" id="KW-0812">Transmembrane</keyword>
<feature type="domain" description="TonB C-terminal" evidence="2">
    <location>
        <begin position="139"/>
        <end position="232"/>
    </location>
</feature>
<proteinExistence type="predicted"/>
<dbReference type="Pfam" id="PF03544">
    <property type="entry name" value="TonB_C"/>
    <property type="match status" value="1"/>
</dbReference>
<dbReference type="Proteomes" id="UP000642920">
    <property type="component" value="Unassembled WGS sequence"/>
</dbReference>
<evidence type="ECO:0000256" key="1">
    <source>
        <dbReference type="SAM" id="Phobius"/>
    </source>
</evidence>
<dbReference type="GO" id="GO:0031992">
    <property type="term" value="F:energy transducer activity"/>
    <property type="evidence" value="ECO:0007669"/>
    <property type="project" value="InterPro"/>
</dbReference>
<keyword evidence="4" id="KW-1185">Reference proteome</keyword>
<dbReference type="InterPro" id="IPR003538">
    <property type="entry name" value="TonB"/>
</dbReference>
<reference evidence="3" key="1">
    <citation type="submission" date="2021-01" db="EMBL/GenBank/DDBJ databases">
        <title>Marivirga sp. nov., isolated from intertidal surface sediments.</title>
        <authorList>
            <person name="Zhang M."/>
        </authorList>
    </citation>
    <scope>NUCLEOTIDE SEQUENCE</scope>
    <source>
        <strain evidence="3">SM1354</strain>
    </source>
</reference>
<sequence length="232" mass="26047">MEAKKNPQLDIYRKSTLFFNIGLFLSISLVYGIFQIEFKGDEGIMDLGTVSTEKNEILDIPLTLQPPPPPPKIQLAEIVEVANEEVIIENLPIIDMEMQENAEIEEVAYQEIELDAPEEEKAEEIFSVVEVQAEPVGGVKAFYAYVAERLAGNYPPTAERMNIQGVVYIQFVVEKDGSITDVKAMKGIGGGCDELAIKVVEESPKWIPGKQRGRPVRSYKMVPIRFILKMRD</sequence>
<dbReference type="PRINTS" id="PR01374">
    <property type="entry name" value="TONBPROTEIN"/>
</dbReference>
<dbReference type="GO" id="GO:0015891">
    <property type="term" value="P:siderophore transport"/>
    <property type="evidence" value="ECO:0007669"/>
    <property type="project" value="InterPro"/>
</dbReference>
<dbReference type="RefSeq" id="WP_201921801.1">
    <property type="nucleotide sequence ID" value="NZ_JAERQG010000003.1"/>
</dbReference>
<dbReference type="EMBL" id="JAERQG010000003">
    <property type="protein sequence ID" value="MBL0766036.1"/>
    <property type="molecule type" value="Genomic_DNA"/>
</dbReference>
<name>A0A937AFZ4_9BACT</name>
<dbReference type="GO" id="GO:0098797">
    <property type="term" value="C:plasma membrane protein complex"/>
    <property type="evidence" value="ECO:0007669"/>
    <property type="project" value="TreeGrafter"/>
</dbReference>
<dbReference type="PROSITE" id="PS52015">
    <property type="entry name" value="TONB_CTD"/>
    <property type="match status" value="1"/>
</dbReference>
<dbReference type="InterPro" id="IPR051045">
    <property type="entry name" value="TonB-dependent_transducer"/>
</dbReference>